<dbReference type="InterPro" id="IPR001926">
    <property type="entry name" value="TrpB-like_PALP"/>
</dbReference>
<evidence type="ECO:0000256" key="1">
    <source>
        <dbReference type="ARBA" id="ARBA00001933"/>
    </source>
</evidence>
<keyword evidence="3" id="KW-0663">Pyridoxal phosphate</keyword>
<dbReference type="PANTHER" id="PTHR48078">
    <property type="entry name" value="THREONINE DEHYDRATASE, MITOCHONDRIAL-RELATED"/>
    <property type="match status" value="1"/>
</dbReference>
<dbReference type="Gene3D" id="3.40.50.1100">
    <property type="match status" value="2"/>
</dbReference>
<dbReference type="GO" id="GO:0003941">
    <property type="term" value="F:L-serine ammonia-lyase activity"/>
    <property type="evidence" value="ECO:0007669"/>
    <property type="project" value="TreeGrafter"/>
</dbReference>
<sequence length="183" mass="18918">MSVFVSLQAIEEAADRIGGVARKTPLVPLVLEGHGRVLAKCENLQPGGAFKIRGAHNFITQLSDAERYRGVITYSSGNHGQAVALSAGVVGVKAVVVMPTNAPGIKVDGARALGAEVLFAGVTSASRKARAESVAAERGLRMVPPFDDPWIISGQGTVGLEILRECPEVSRVLVPVGGGGLLA</sequence>
<dbReference type="GO" id="GO:0009097">
    <property type="term" value="P:isoleucine biosynthetic process"/>
    <property type="evidence" value="ECO:0007669"/>
    <property type="project" value="TreeGrafter"/>
</dbReference>
<dbReference type="InterPro" id="IPR036052">
    <property type="entry name" value="TrpB-like_PALP_sf"/>
</dbReference>
<proteinExistence type="inferred from homology"/>
<dbReference type="EMBL" id="UINC01001930">
    <property type="protein sequence ID" value="SUZ90868.1"/>
    <property type="molecule type" value="Genomic_DNA"/>
</dbReference>
<evidence type="ECO:0000256" key="4">
    <source>
        <dbReference type="ARBA" id="ARBA00023239"/>
    </source>
</evidence>
<organism evidence="6">
    <name type="scientific">marine metagenome</name>
    <dbReference type="NCBI Taxonomy" id="408172"/>
    <lineage>
        <taxon>unclassified sequences</taxon>
        <taxon>metagenomes</taxon>
        <taxon>ecological metagenomes</taxon>
    </lineage>
</organism>
<evidence type="ECO:0000256" key="3">
    <source>
        <dbReference type="ARBA" id="ARBA00022898"/>
    </source>
</evidence>
<gene>
    <name evidence="6" type="ORF">METZ01_LOCUS43722</name>
</gene>
<feature type="non-terminal residue" evidence="6">
    <location>
        <position position="183"/>
    </location>
</feature>
<name>A0A381RIS1_9ZZZZ</name>
<feature type="domain" description="Tryptophan synthase beta chain-like PALP" evidence="5">
    <location>
        <begin position="21"/>
        <end position="183"/>
    </location>
</feature>
<comment type="cofactor">
    <cofactor evidence="1">
        <name>pyridoxal 5'-phosphate</name>
        <dbReference type="ChEBI" id="CHEBI:597326"/>
    </cofactor>
</comment>
<protein>
    <recommendedName>
        <fullName evidence="5">Tryptophan synthase beta chain-like PALP domain-containing protein</fullName>
    </recommendedName>
</protein>
<reference evidence="6" key="1">
    <citation type="submission" date="2018-05" db="EMBL/GenBank/DDBJ databases">
        <authorList>
            <person name="Lanie J.A."/>
            <person name="Ng W.-L."/>
            <person name="Kazmierczak K.M."/>
            <person name="Andrzejewski T.M."/>
            <person name="Davidsen T.M."/>
            <person name="Wayne K.J."/>
            <person name="Tettelin H."/>
            <person name="Glass J.I."/>
            <person name="Rusch D."/>
            <person name="Podicherti R."/>
            <person name="Tsui H.-C.T."/>
            <person name="Winkler M.E."/>
        </authorList>
    </citation>
    <scope>NUCLEOTIDE SEQUENCE</scope>
</reference>
<accession>A0A381RIS1</accession>
<dbReference type="InterPro" id="IPR000634">
    <property type="entry name" value="Ser/Thr_deHydtase_PyrdxlP-BS"/>
</dbReference>
<dbReference type="InterPro" id="IPR050147">
    <property type="entry name" value="Ser/Thr_Dehydratase"/>
</dbReference>
<evidence type="ECO:0000256" key="2">
    <source>
        <dbReference type="ARBA" id="ARBA00010869"/>
    </source>
</evidence>
<dbReference type="GO" id="GO:0006565">
    <property type="term" value="P:L-serine catabolic process"/>
    <property type="evidence" value="ECO:0007669"/>
    <property type="project" value="TreeGrafter"/>
</dbReference>
<dbReference type="Pfam" id="PF00291">
    <property type="entry name" value="PALP"/>
    <property type="match status" value="1"/>
</dbReference>
<dbReference type="SUPFAM" id="SSF53686">
    <property type="entry name" value="Tryptophan synthase beta subunit-like PLP-dependent enzymes"/>
    <property type="match status" value="1"/>
</dbReference>
<evidence type="ECO:0000313" key="6">
    <source>
        <dbReference type="EMBL" id="SUZ90868.1"/>
    </source>
</evidence>
<dbReference type="FunFam" id="3.40.50.1100:FF:000005">
    <property type="entry name" value="Threonine dehydratase catabolic"/>
    <property type="match status" value="1"/>
</dbReference>
<dbReference type="PROSITE" id="PS00165">
    <property type="entry name" value="DEHYDRATASE_SER_THR"/>
    <property type="match status" value="1"/>
</dbReference>
<dbReference type="GO" id="GO:0030170">
    <property type="term" value="F:pyridoxal phosphate binding"/>
    <property type="evidence" value="ECO:0007669"/>
    <property type="project" value="InterPro"/>
</dbReference>
<evidence type="ECO:0000259" key="5">
    <source>
        <dbReference type="Pfam" id="PF00291"/>
    </source>
</evidence>
<keyword evidence="4" id="KW-0456">Lyase</keyword>
<dbReference type="AlphaFoldDB" id="A0A381RIS1"/>
<comment type="similarity">
    <text evidence="2">Belongs to the serine/threonine dehydratase family.</text>
</comment>